<proteinExistence type="predicted"/>
<feature type="region of interest" description="Disordered" evidence="1">
    <location>
        <begin position="250"/>
        <end position="285"/>
    </location>
</feature>
<protein>
    <submittedName>
        <fullName evidence="2">Uncharacterized protein</fullName>
    </submittedName>
</protein>
<accession>A0A2T6ZQC9</accession>
<comment type="caution">
    <text evidence="2">The sequence shown here is derived from an EMBL/GenBank/DDBJ whole genome shotgun (WGS) entry which is preliminary data.</text>
</comment>
<dbReference type="EMBL" id="NESQ01000145">
    <property type="protein sequence ID" value="PUU77677.1"/>
    <property type="molecule type" value="Genomic_DNA"/>
</dbReference>
<evidence type="ECO:0000313" key="3">
    <source>
        <dbReference type="Proteomes" id="UP000244722"/>
    </source>
</evidence>
<name>A0A2T6ZQC9_TUBBO</name>
<reference evidence="2 3" key="1">
    <citation type="submission" date="2017-04" db="EMBL/GenBank/DDBJ databases">
        <title>Draft genome sequence of Tuber borchii Vittad., a whitish edible truffle.</title>
        <authorList>
            <consortium name="DOE Joint Genome Institute"/>
            <person name="Murat C."/>
            <person name="Kuo A."/>
            <person name="Barry K.W."/>
            <person name="Clum A."/>
            <person name="Dockter R.B."/>
            <person name="Fauchery L."/>
            <person name="Iotti M."/>
            <person name="Kohler A."/>
            <person name="Labutti K."/>
            <person name="Lindquist E.A."/>
            <person name="Lipzen A."/>
            <person name="Ohm R.A."/>
            <person name="Wang M."/>
            <person name="Grigoriev I.V."/>
            <person name="Zambonelli A."/>
            <person name="Martin F.M."/>
        </authorList>
    </citation>
    <scope>NUCLEOTIDE SEQUENCE [LARGE SCALE GENOMIC DNA]</scope>
    <source>
        <strain evidence="2 3">Tbo3840</strain>
    </source>
</reference>
<feature type="compositionally biased region" description="Acidic residues" evidence="1">
    <location>
        <begin position="251"/>
        <end position="278"/>
    </location>
</feature>
<gene>
    <name evidence="2" type="ORF">B9Z19DRAFT_1065667</name>
</gene>
<organism evidence="2 3">
    <name type="scientific">Tuber borchii</name>
    <name type="common">White truffle</name>
    <dbReference type="NCBI Taxonomy" id="42251"/>
    <lineage>
        <taxon>Eukaryota</taxon>
        <taxon>Fungi</taxon>
        <taxon>Dikarya</taxon>
        <taxon>Ascomycota</taxon>
        <taxon>Pezizomycotina</taxon>
        <taxon>Pezizomycetes</taxon>
        <taxon>Pezizales</taxon>
        <taxon>Tuberaceae</taxon>
        <taxon>Tuber</taxon>
    </lineage>
</organism>
<evidence type="ECO:0000313" key="2">
    <source>
        <dbReference type="EMBL" id="PUU77677.1"/>
    </source>
</evidence>
<keyword evidence="3" id="KW-1185">Reference proteome</keyword>
<dbReference type="Proteomes" id="UP000244722">
    <property type="component" value="Unassembled WGS sequence"/>
</dbReference>
<evidence type="ECO:0000256" key="1">
    <source>
        <dbReference type="SAM" id="MobiDB-lite"/>
    </source>
</evidence>
<dbReference type="AlphaFoldDB" id="A0A2T6ZQC9"/>
<dbReference type="OrthoDB" id="76567at2759"/>
<sequence length="285" mass="32245">MTPAELSQMLLCDEYLIIDISPPGFTKLEPFIGGRSYTYRPKISQLRVKMNTQIHGTVSSWAAELVAEGEKAGAWERKDLSIISEGRLIGFAAQYSGITKVLDCAIFPRGRYWPTVVFEFGYCEPYEDLKEDVKLLLEGSAGKISKVVIIKIMPLTTGQKELQTGFVEIWHLIKGKATKDGDRKNLFPIPKSHKTQKLMMTLYDILRNQYNNRSNKSWKKDRVVALPFDPLRGYLKEATWRYLIQKNVIENDGDESPSSSEDENKETTSEDENEESTSEDSGGSG</sequence>